<dbReference type="Gene3D" id="3.40.50.2300">
    <property type="match status" value="1"/>
</dbReference>
<evidence type="ECO:0000256" key="4">
    <source>
        <dbReference type="ARBA" id="ARBA00012438"/>
    </source>
</evidence>
<dbReference type="Pfam" id="PF00512">
    <property type="entry name" value="HisKA"/>
    <property type="match status" value="1"/>
</dbReference>
<dbReference type="SMART" id="SM00388">
    <property type="entry name" value="HisKA"/>
    <property type="match status" value="1"/>
</dbReference>
<feature type="domain" description="PAS" evidence="19">
    <location>
        <begin position="816"/>
        <end position="861"/>
    </location>
</feature>
<feature type="domain" description="CBS" evidence="21">
    <location>
        <begin position="17"/>
        <end position="72"/>
    </location>
</feature>
<feature type="domain" description="CBS" evidence="21">
    <location>
        <begin position="148"/>
        <end position="209"/>
    </location>
</feature>
<evidence type="ECO:0000256" key="15">
    <source>
        <dbReference type="PROSITE-ProRule" id="PRU00703"/>
    </source>
</evidence>
<dbReference type="Pfam" id="PF08447">
    <property type="entry name" value="PAS_3"/>
    <property type="match status" value="2"/>
</dbReference>
<feature type="domain" description="PAS" evidence="19">
    <location>
        <begin position="1058"/>
        <end position="1132"/>
    </location>
</feature>
<evidence type="ECO:0000256" key="10">
    <source>
        <dbReference type="ARBA" id="ARBA00023012"/>
    </source>
</evidence>
<feature type="domain" description="CBS" evidence="21">
    <location>
        <begin position="81"/>
        <end position="141"/>
    </location>
</feature>
<dbReference type="KEGG" id="oxy:HCG48_18410"/>
<dbReference type="Pfam" id="PF08448">
    <property type="entry name" value="PAS_4"/>
    <property type="match status" value="1"/>
</dbReference>
<dbReference type="Gene3D" id="3.30.450.40">
    <property type="match status" value="2"/>
</dbReference>
<dbReference type="SMART" id="SM00116">
    <property type="entry name" value="CBS"/>
    <property type="match status" value="4"/>
</dbReference>
<name>A0A6H1U0E3_9CYAN</name>
<dbReference type="SUPFAM" id="SSF55785">
    <property type="entry name" value="PYP-like sensor domain (PAS domain)"/>
    <property type="match status" value="6"/>
</dbReference>
<dbReference type="Pfam" id="PF00571">
    <property type="entry name" value="CBS"/>
    <property type="match status" value="4"/>
</dbReference>
<gene>
    <name evidence="22" type="ORF">HCG48_18410</name>
</gene>
<dbReference type="PROSITE" id="PS51371">
    <property type="entry name" value="CBS"/>
    <property type="match status" value="4"/>
</dbReference>
<comment type="subcellular location">
    <subcellularLocation>
        <location evidence="2">Membrane</location>
    </subcellularLocation>
</comment>
<keyword evidence="8" id="KW-0418">Kinase</keyword>
<dbReference type="GO" id="GO:0000155">
    <property type="term" value="F:phosphorelay sensor kinase activity"/>
    <property type="evidence" value="ECO:0007669"/>
    <property type="project" value="InterPro"/>
</dbReference>
<keyword evidence="12" id="KW-0131">Cell cycle</keyword>
<dbReference type="InterPro" id="IPR036890">
    <property type="entry name" value="HATPase_C_sf"/>
</dbReference>
<dbReference type="InterPro" id="IPR046342">
    <property type="entry name" value="CBS_dom_sf"/>
</dbReference>
<dbReference type="InterPro" id="IPR036097">
    <property type="entry name" value="HisK_dim/P_sf"/>
</dbReference>
<dbReference type="SUPFAM" id="SSF54631">
    <property type="entry name" value="CBS-domain pair"/>
    <property type="match status" value="2"/>
</dbReference>
<dbReference type="SMART" id="SM00086">
    <property type="entry name" value="PAC"/>
    <property type="match status" value="6"/>
</dbReference>
<dbReference type="SMART" id="SM00065">
    <property type="entry name" value="GAF"/>
    <property type="match status" value="2"/>
</dbReference>
<dbReference type="Gene3D" id="3.30.565.10">
    <property type="entry name" value="Histidine kinase-like ATPase, C-terminal domain"/>
    <property type="match status" value="1"/>
</dbReference>
<dbReference type="Pfam" id="PF00072">
    <property type="entry name" value="Response_reg"/>
    <property type="match status" value="1"/>
</dbReference>
<dbReference type="InterPro" id="IPR001789">
    <property type="entry name" value="Sig_transdc_resp-reg_receiver"/>
</dbReference>
<dbReference type="InterPro" id="IPR004358">
    <property type="entry name" value="Sig_transdc_His_kin-like_C"/>
</dbReference>
<evidence type="ECO:0000313" key="22">
    <source>
        <dbReference type="EMBL" id="QIZ72304.1"/>
    </source>
</evidence>
<evidence type="ECO:0000256" key="7">
    <source>
        <dbReference type="ARBA" id="ARBA00022741"/>
    </source>
</evidence>
<evidence type="ECO:0000256" key="3">
    <source>
        <dbReference type="ARBA" id="ARBA00006402"/>
    </source>
</evidence>
<feature type="domain" description="PAC" evidence="20">
    <location>
        <begin position="1397"/>
        <end position="1449"/>
    </location>
</feature>
<dbReference type="SMART" id="SM00387">
    <property type="entry name" value="HATPase_c"/>
    <property type="match status" value="1"/>
</dbReference>
<evidence type="ECO:0000313" key="23">
    <source>
        <dbReference type="Proteomes" id="UP000500857"/>
    </source>
</evidence>
<comment type="similarity">
    <text evidence="3">In the N-terminal section; belongs to the phytochrome family.</text>
</comment>
<dbReference type="PROSITE" id="PS50112">
    <property type="entry name" value="PAS"/>
    <property type="match status" value="3"/>
</dbReference>
<feature type="domain" description="PAC" evidence="20">
    <location>
        <begin position="1137"/>
        <end position="1190"/>
    </location>
</feature>
<dbReference type="InterPro" id="IPR013655">
    <property type="entry name" value="PAS_fold_3"/>
</dbReference>
<dbReference type="FunFam" id="1.10.287.130:FF:000038">
    <property type="entry name" value="Sensory transduction histidine kinase"/>
    <property type="match status" value="1"/>
</dbReference>
<keyword evidence="7" id="KW-0547">Nucleotide-binding</keyword>
<dbReference type="InterPro" id="IPR003018">
    <property type="entry name" value="GAF"/>
</dbReference>
<dbReference type="SUPFAM" id="SSF55781">
    <property type="entry name" value="GAF domain-like"/>
    <property type="match status" value="2"/>
</dbReference>
<dbReference type="InterPro" id="IPR005467">
    <property type="entry name" value="His_kinase_dom"/>
</dbReference>
<dbReference type="InterPro" id="IPR000644">
    <property type="entry name" value="CBS_dom"/>
</dbReference>
<evidence type="ECO:0000256" key="1">
    <source>
        <dbReference type="ARBA" id="ARBA00000085"/>
    </source>
</evidence>
<keyword evidence="15" id="KW-0129">CBS domain</keyword>
<reference evidence="22 23" key="1">
    <citation type="submission" date="2020-04" db="EMBL/GenBank/DDBJ databases">
        <authorList>
            <person name="Basu S."/>
            <person name="Maruthanayagam V."/>
            <person name="Chakraborty S."/>
            <person name="Pramanik A."/>
            <person name="Mukherjee J."/>
            <person name="Brink B."/>
        </authorList>
    </citation>
    <scope>NUCLEOTIDE SEQUENCE [LARGE SCALE GENOMIC DNA]</scope>
    <source>
        <strain evidence="22 23">AP17</strain>
    </source>
</reference>
<dbReference type="Proteomes" id="UP000500857">
    <property type="component" value="Chromosome"/>
</dbReference>
<evidence type="ECO:0000256" key="11">
    <source>
        <dbReference type="ARBA" id="ARBA00023136"/>
    </source>
</evidence>
<dbReference type="CDD" id="cd00130">
    <property type="entry name" value="PAS"/>
    <property type="match status" value="5"/>
</dbReference>
<evidence type="ECO:0000259" key="17">
    <source>
        <dbReference type="PROSITE" id="PS50109"/>
    </source>
</evidence>
<evidence type="ECO:0000259" key="19">
    <source>
        <dbReference type="PROSITE" id="PS50112"/>
    </source>
</evidence>
<dbReference type="PROSITE" id="PS50110">
    <property type="entry name" value="RESPONSE_REGULATORY"/>
    <property type="match status" value="1"/>
</dbReference>
<dbReference type="SMART" id="SM00091">
    <property type="entry name" value="PAS"/>
    <property type="match status" value="6"/>
</dbReference>
<dbReference type="InterPro" id="IPR003594">
    <property type="entry name" value="HATPase_dom"/>
</dbReference>
<dbReference type="SUPFAM" id="SSF47384">
    <property type="entry name" value="Homodimeric domain of signal transducing histidine kinase"/>
    <property type="match status" value="1"/>
</dbReference>
<evidence type="ECO:0000259" key="18">
    <source>
        <dbReference type="PROSITE" id="PS50110"/>
    </source>
</evidence>
<dbReference type="Pfam" id="PF02518">
    <property type="entry name" value="HATPase_c"/>
    <property type="match status" value="1"/>
</dbReference>
<keyword evidence="10" id="KW-0902">Two-component regulatory system</keyword>
<dbReference type="CDD" id="cd17774">
    <property type="entry name" value="CBS_two-component_sensor_histidine_kinase_repeat2"/>
    <property type="match status" value="1"/>
</dbReference>
<keyword evidence="9" id="KW-0067">ATP-binding</keyword>
<feature type="domain" description="CBS" evidence="21">
    <location>
        <begin position="216"/>
        <end position="272"/>
    </location>
</feature>
<keyword evidence="16" id="KW-0732">Signal</keyword>
<dbReference type="InterPro" id="IPR003661">
    <property type="entry name" value="HisK_dim/P_dom"/>
</dbReference>
<dbReference type="InterPro" id="IPR000700">
    <property type="entry name" value="PAS-assoc_C"/>
</dbReference>
<dbReference type="RefSeq" id="WP_168570453.1">
    <property type="nucleotide sequence ID" value="NZ_CP051167.1"/>
</dbReference>
<dbReference type="Pfam" id="PF13426">
    <property type="entry name" value="PAS_9"/>
    <property type="match status" value="3"/>
</dbReference>
<keyword evidence="11" id="KW-0472">Membrane</keyword>
<evidence type="ECO:0000256" key="8">
    <source>
        <dbReference type="ARBA" id="ARBA00022777"/>
    </source>
</evidence>
<keyword evidence="6" id="KW-0808">Transferase</keyword>
<dbReference type="SMART" id="SM00448">
    <property type="entry name" value="REC"/>
    <property type="match status" value="1"/>
</dbReference>
<organism evidence="22 23">
    <name type="scientific">Oxynema aestuarii AP17</name>
    <dbReference type="NCBI Taxonomy" id="2064643"/>
    <lineage>
        <taxon>Bacteria</taxon>
        <taxon>Bacillati</taxon>
        <taxon>Cyanobacteriota</taxon>
        <taxon>Cyanophyceae</taxon>
        <taxon>Oscillatoriophycideae</taxon>
        <taxon>Oscillatoriales</taxon>
        <taxon>Oscillatoriaceae</taxon>
        <taxon>Oxynema</taxon>
        <taxon>Oxynema aestuarii</taxon>
    </lineage>
</organism>
<feature type="domain" description="PAC" evidence="20">
    <location>
        <begin position="887"/>
        <end position="939"/>
    </location>
</feature>
<dbReference type="CDD" id="cd17546">
    <property type="entry name" value="REC_hyHK_CKI1_RcsC-like"/>
    <property type="match status" value="1"/>
</dbReference>
<dbReference type="Pfam" id="PF01590">
    <property type="entry name" value="GAF"/>
    <property type="match status" value="2"/>
</dbReference>
<dbReference type="CDD" id="cd00082">
    <property type="entry name" value="HisKA"/>
    <property type="match status" value="1"/>
</dbReference>
<evidence type="ECO:0000256" key="6">
    <source>
        <dbReference type="ARBA" id="ARBA00022679"/>
    </source>
</evidence>
<dbReference type="PROSITE" id="PS50109">
    <property type="entry name" value="HIS_KIN"/>
    <property type="match status" value="1"/>
</dbReference>
<dbReference type="EMBL" id="CP051167">
    <property type="protein sequence ID" value="QIZ72304.1"/>
    <property type="molecule type" value="Genomic_DNA"/>
</dbReference>
<dbReference type="InterPro" id="IPR011006">
    <property type="entry name" value="CheY-like_superfamily"/>
</dbReference>
<feature type="domain" description="Histidine kinase" evidence="17">
    <location>
        <begin position="1467"/>
        <end position="1698"/>
    </location>
</feature>
<dbReference type="Gene3D" id="3.10.580.10">
    <property type="entry name" value="CBS-domain"/>
    <property type="match status" value="2"/>
</dbReference>
<proteinExistence type="inferred from homology"/>
<dbReference type="CDD" id="cd16922">
    <property type="entry name" value="HATPase_EvgS-ArcB-TorS-like"/>
    <property type="match status" value="1"/>
</dbReference>
<dbReference type="PRINTS" id="PR00344">
    <property type="entry name" value="BCTRLSENSOR"/>
</dbReference>
<dbReference type="GO" id="GO:0016020">
    <property type="term" value="C:membrane"/>
    <property type="evidence" value="ECO:0007669"/>
    <property type="project" value="UniProtKB-SubCell"/>
</dbReference>
<accession>A0A6H1U0E3</accession>
<feature type="modified residue" description="4-aspartylphosphate" evidence="14">
    <location>
        <position position="1773"/>
    </location>
</feature>
<evidence type="ECO:0000256" key="9">
    <source>
        <dbReference type="ARBA" id="ARBA00022840"/>
    </source>
</evidence>
<feature type="domain" description="PAS" evidence="19">
    <location>
        <begin position="1321"/>
        <end position="1378"/>
    </location>
</feature>
<evidence type="ECO:0000256" key="5">
    <source>
        <dbReference type="ARBA" id="ARBA00022553"/>
    </source>
</evidence>
<feature type="signal peptide" evidence="16">
    <location>
        <begin position="1"/>
        <end position="18"/>
    </location>
</feature>
<dbReference type="Gene3D" id="1.10.287.130">
    <property type="match status" value="1"/>
</dbReference>
<protein>
    <recommendedName>
        <fullName evidence="13">Circadian input-output histidine kinase CikA</fullName>
        <ecNumber evidence="4">2.7.13.3</ecNumber>
    </recommendedName>
</protein>
<dbReference type="SUPFAM" id="SSF55874">
    <property type="entry name" value="ATPase domain of HSP90 chaperone/DNA topoisomerase II/histidine kinase"/>
    <property type="match status" value="1"/>
</dbReference>
<dbReference type="EC" id="2.7.13.3" evidence="4"/>
<dbReference type="Gene3D" id="3.30.450.20">
    <property type="entry name" value="PAS domain"/>
    <property type="match status" value="6"/>
</dbReference>
<evidence type="ECO:0000259" key="20">
    <source>
        <dbReference type="PROSITE" id="PS50113"/>
    </source>
</evidence>
<comment type="catalytic activity">
    <reaction evidence="1">
        <text>ATP + protein L-histidine = ADP + protein N-phospho-L-histidine.</text>
        <dbReference type="EC" id="2.7.13.3"/>
    </reaction>
</comment>
<dbReference type="SUPFAM" id="SSF52172">
    <property type="entry name" value="CheY-like"/>
    <property type="match status" value="1"/>
</dbReference>
<feature type="chain" id="PRO_5026155404" description="Circadian input-output histidine kinase CikA" evidence="16">
    <location>
        <begin position="19"/>
        <end position="1938"/>
    </location>
</feature>
<evidence type="ECO:0000256" key="16">
    <source>
        <dbReference type="SAM" id="SignalP"/>
    </source>
</evidence>
<evidence type="ECO:0000256" key="2">
    <source>
        <dbReference type="ARBA" id="ARBA00004370"/>
    </source>
</evidence>
<dbReference type="NCBIfam" id="TIGR00229">
    <property type="entry name" value="sensory_box"/>
    <property type="match status" value="6"/>
</dbReference>
<keyword evidence="23" id="KW-1185">Reference proteome</keyword>
<feature type="domain" description="Response regulatory" evidence="18">
    <location>
        <begin position="1724"/>
        <end position="1848"/>
    </location>
</feature>
<evidence type="ECO:0000256" key="13">
    <source>
        <dbReference type="ARBA" id="ARBA00074306"/>
    </source>
</evidence>
<evidence type="ECO:0000259" key="21">
    <source>
        <dbReference type="PROSITE" id="PS51371"/>
    </source>
</evidence>
<dbReference type="InterPro" id="IPR001610">
    <property type="entry name" value="PAC"/>
</dbReference>
<dbReference type="InterPro" id="IPR000014">
    <property type="entry name" value="PAS"/>
</dbReference>
<dbReference type="InterPro" id="IPR029016">
    <property type="entry name" value="GAF-like_dom_sf"/>
</dbReference>
<dbReference type="FunFam" id="3.30.565.10:FF:000010">
    <property type="entry name" value="Sensor histidine kinase RcsC"/>
    <property type="match status" value="1"/>
</dbReference>
<feature type="domain" description="PAC" evidence="20">
    <location>
        <begin position="1263"/>
        <end position="1320"/>
    </location>
</feature>
<dbReference type="GO" id="GO:0005524">
    <property type="term" value="F:ATP binding"/>
    <property type="evidence" value="ECO:0007669"/>
    <property type="project" value="UniProtKB-KW"/>
</dbReference>
<evidence type="ECO:0000256" key="12">
    <source>
        <dbReference type="ARBA" id="ARBA00023306"/>
    </source>
</evidence>
<keyword evidence="5 14" id="KW-0597">Phosphoprotein</keyword>
<dbReference type="InterPro" id="IPR013656">
    <property type="entry name" value="PAS_4"/>
</dbReference>
<dbReference type="InterPro" id="IPR035965">
    <property type="entry name" value="PAS-like_dom_sf"/>
</dbReference>
<dbReference type="PROSITE" id="PS50113">
    <property type="entry name" value="PAC"/>
    <property type="match status" value="4"/>
</dbReference>
<dbReference type="PANTHER" id="PTHR43047">
    <property type="entry name" value="TWO-COMPONENT HISTIDINE PROTEIN KINASE"/>
    <property type="match status" value="1"/>
</dbReference>
<sequence>MNLSSWLFQPLVSSPALAPVPPLVAPDAAIAEVLKRVSQAGASCAFVADENQFLGLLTERDLVRLSVGDRPLGSTSIAEVMSPKGVTLSLADNPQLFETVALMRSRRVRHLPILDPSGRAIGIVTPRSLGQAMRPNELFKLKSVGEVMARNVATASPKTNLLAIARLTIDRDCTCAIAIDRRDRQTVPVGILTERDLLQFKRLNLNFETTIARDVMSAPLQAIDPHASLWQAHERMQTHRIRRLVVVEDGQLVGAIKQTHILDALDPLELTVSLERLQHQVNQRTLQFKAVNERLALEMHDRRSAEEALKRELQRAHWLRAIADEIRSQLDPAALFETAVTQIGQAFGVTRVLIHTYLETPTPQLPIVAEYLAADSHRSMRGCSIPVVGNDHFAQVTREDRALATIDVRADPLFDNVRDLCDRFAIVSMLAVRTSYKNRINGAISLQQCGSPRILGDRSPRVKRRWTAEETVFLEAIATQLGVAIAQVQLLDRQKQHNAHLHAEIERRQQIEAEITHTRNLFQTVFNESTDAIFLVDLDDRILDCNQPAIAMFRVASKSDLLHHSIAQLFENNSPRARWTAIAPQLPRDRVWSRELECTHPNGDRFWVNLAGKTIEFASETFQLIRISNISDRRQVEFELRKRERYSNVLVEVHRELLSRPDAQQDYSSILKLLGEAARACRVYLFANHRDPDGDLRMSQIAEWCGPGIQPEIDNPTLQNLSYQDFFPRWADRLSRGQPINGIVRDFPESERVILEPQKIEAILILPLQVNGQFWGFIGFDNCEIARPWDSLEIKLLETTAGAIAIREERRQADSTARYLATIVQSSTDAIIGIDLNGTIVNWNRGAQLLYGYRPEEIVGQKFNVLWDDLEGSSCPLVFDSNCPEHGDRETRHRRKDGTEVDVWLNLSLVSGSNQEILGLSAIARNITERKQTERQLARQAAAIAAASEGIAIVDAEQKYLYLNEAHVKMFGYDSAAELLGKSWHLFYDPSEIERFAVEFIPLFERQGAARVEAIARSRDGRLVPHELSVTQLDNGERLCVVRDITERKQAQAALERSQRFAEQIAETSPHLIYIYDIVEERNVYCNREMAAMLGYTPDRLQEMGSAPIPPIVHPEDVERIGSPLERLKQARDGEIFDFEYRVADARGQWRSLLARETIFQRGNDGEIVQIIGTAIDIGDLKQVEATLRKYERIFAATNDAIALVVREATPTADRHYTYELVNPAFESLHDKSNQEIVGSRVVDLVGEETFEAIVRDKLERCLSGETIYYQTWFEFAHDGRQFMSVTYSPYVDNKGEIVGAVASIRNVTALKQAKEALELSERRYELATRAAKVGIWEWNLETGEFFIDPNVKAILGYEDAEIANDRQVWLSHVHPDDLDGAIAASQAHRNGETPELIHERRMRHKDGSTRWILVRGTSIRDRHGKPIRTIGTETEITERKEAEIALARAKEVAEAANHAKSLFLANMSHELRTPLNAILGFTRLLERSGRALSPEQQEYLAIVSRNGEHLLALIDDILDFSKIEAGHISYHESDFDLYQLLDELERTFELKAAQKGLRLSFELAPDLPPFVRSDRVKLRQVALNLLGNAVKFTRAGEIVLRARLVPFPETAADECANGDRRLLEFEIADTGVGIAPEELDLLFKPFVQTQSGLKSGEGTGLGLTISYKYVQLLGGTLSVQSERDRGTTFTFTIAATPGEGTTDTSEVRTRRIVSLAPNQPPYRILVVDDRSSNRLALADCLSLVGFEVAQATDGLEAIARWEALRPQAIFMDLRMPHLDGYEATRAIRQRATASDPRGDRPPFPKIIALTAHAFDEEKQRAIAAGCDACLSKPFQEEQIFNTLSEHLGVRYLYQDKPVEISGDRSAPNTLSVELLQQLSSGDRLALHEAILTLDLDAISKVMTQVETQHPDLARLLRTYIDQFEYRTILNCLDGLIF</sequence>
<evidence type="ECO:0000256" key="14">
    <source>
        <dbReference type="PROSITE-ProRule" id="PRU00169"/>
    </source>
</evidence>